<dbReference type="PANTHER" id="PTHR10974">
    <property type="entry name" value="FI08016P-RELATED"/>
    <property type="match status" value="1"/>
</dbReference>
<protein>
    <submittedName>
        <fullName evidence="2">Uncharacterized protein</fullName>
    </submittedName>
</protein>
<evidence type="ECO:0000313" key="3">
    <source>
        <dbReference type="Proteomes" id="UP000001593"/>
    </source>
</evidence>
<dbReference type="Pfam" id="PF02995">
    <property type="entry name" value="DUF229"/>
    <property type="match status" value="1"/>
</dbReference>
<organism evidence="2 3">
    <name type="scientific">Nematostella vectensis</name>
    <name type="common">Starlet sea anemone</name>
    <dbReference type="NCBI Taxonomy" id="45351"/>
    <lineage>
        <taxon>Eukaryota</taxon>
        <taxon>Metazoa</taxon>
        <taxon>Cnidaria</taxon>
        <taxon>Anthozoa</taxon>
        <taxon>Hexacorallia</taxon>
        <taxon>Actiniaria</taxon>
        <taxon>Edwardsiidae</taxon>
        <taxon>Nematostella</taxon>
    </lineage>
</organism>
<accession>A7RXJ1</accession>
<proteinExistence type="predicted"/>
<reference evidence="2 3" key="1">
    <citation type="journal article" date="2007" name="Science">
        <title>Sea anemone genome reveals ancestral eumetazoan gene repertoire and genomic organization.</title>
        <authorList>
            <person name="Putnam N.H."/>
            <person name="Srivastava M."/>
            <person name="Hellsten U."/>
            <person name="Dirks B."/>
            <person name="Chapman J."/>
            <person name="Salamov A."/>
            <person name="Terry A."/>
            <person name="Shapiro H."/>
            <person name="Lindquist E."/>
            <person name="Kapitonov V.V."/>
            <person name="Jurka J."/>
            <person name="Genikhovich G."/>
            <person name="Grigoriev I.V."/>
            <person name="Lucas S.M."/>
            <person name="Steele R.E."/>
            <person name="Finnerty J.R."/>
            <person name="Technau U."/>
            <person name="Martindale M.Q."/>
            <person name="Rokhsar D.S."/>
        </authorList>
    </citation>
    <scope>NUCLEOTIDE SEQUENCE [LARGE SCALE GENOMIC DNA]</scope>
    <source>
        <strain evidence="3">CH2 X CH6</strain>
    </source>
</reference>
<dbReference type="HOGENOM" id="CLU_011616_0_0_1"/>
<dbReference type="InterPro" id="IPR004245">
    <property type="entry name" value="DUF229"/>
</dbReference>
<dbReference type="InParanoid" id="A7RXJ1"/>
<feature type="transmembrane region" description="Helical" evidence="1">
    <location>
        <begin position="88"/>
        <end position="108"/>
    </location>
</feature>
<dbReference type="OMA" id="FCFLRCK"/>
<name>A7RXJ1_NEMVE</name>
<keyword evidence="1" id="KW-1133">Transmembrane helix</keyword>
<dbReference type="EMBL" id="DS469550">
    <property type="protein sequence ID" value="EDO43856.1"/>
    <property type="molecule type" value="Genomic_DNA"/>
</dbReference>
<dbReference type="PhylomeDB" id="A7RXJ1"/>
<keyword evidence="3" id="KW-1185">Reference proteome</keyword>
<evidence type="ECO:0000313" key="2">
    <source>
        <dbReference type="EMBL" id="EDO43856.1"/>
    </source>
</evidence>
<dbReference type="eggNOG" id="ENOG502QPJQ">
    <property type="taxonomic scope" value="Eukaryota"/>
</dbReference>
<keyword evidence="1" id="KW-0812">Transmembrane</keyword>
<gene>
    <name evidence="2" type="ORF">NEMVEDRAFT_v1g203626</name>
</gene>
<keyword evidence="1" id="KW-0472">Membrane</keyword>
<dbReference type="Proteomes" id="UP000001593">
    <property type="component" value="Unassembled WGS sequence"/>
</dbReference>
<evidence type="ECO:0000256" key="1">
    <source>
        <dbReference type="SAM" id="Phobius"/>
    </source>
</evidence>
<dbReference type="PANTHER" id="PTHR10974:SF39">
    <property type="entry name" value="E2F TRANSCRIPTION FACTOR CC-MB DOMAIN-CONTAINING PROTEIN"/>
    <property type="match status" value="1"/>
</dbReference>
<dbReference type="AlphaFoldDB" id="A7RXJ1"/>
<sequence>MSYIRRLSTHILVAASLMSATPFGELFMREIKDLVILPRKLSLLVCLCARLGFRPAPDRNVGDHPIVTAGTLSYSLALSMNMRLSGKLFFVLLLVAVAIVVFFSQTSLPDFMKTSHSKIARSSDDQMDSVVTSQIDKRALFKVSTKEQTHASMKTQADDGLTSEETEIEKAVDAEWQSVVQTRNTTMNPTTIQPISAAITGKAILNGVLGNLGDAYGGVSSGSRCDNIGLRKYRKHKEKPKCVAHMAQAKYCKLAHEAYKTHKKPLTCADRIDKSFCVFRDSWRESKETRVALDCDVSPCGGNPVYVLNIDPIYGILEPVDKWYEFSSAAELQDFLPDYVIKTSMTGSSFCFLRCKSKLTSNRIIKQILLYPPVMPRLNRTKSQLLNFNVIVLDSVSRAHFYRLLPKSVDVMRSLAKEETVAMLDFELLQNTSPSTLSDIKAFMSGEKTYAKSYNTDTLYGQLKKKGYFTLVQEDSCWYDKHGCLLIDYSQRNSTPSTWSEFAQWYDAFTDQVGALHIDDLGLMPSACEVYQQYGTTNQIDKPRRVCFGGKVYADYYFDYARKVFDAQRDSGGITPVFAYTRLGTGNEVTGSRIKQIDTSLARFLQDMATKSSTLTMILSTHGPKNTKYALHTMEGRSEIYDSLLYMIVPENAAEILGRERMEALVTNQKRLVTTMELHYAIVSTLTHVGAVKEGVFRVIPDRTCADISIKSFAICKCEGWEKHFTDNHESFAWLAERALGKINNVVQKKFMKTHRAGGYGQCQRLVGHSFEKIHRRKEKNHYIVTMDLVVVPDFQIFEVQIKYPLRFRVHRNAVGITGLRRVSTFNHYAQCVDTSVPTDMCVCNSRRKTKKRKHPWDWLVVDTRQQIMAIINRSRMFGVKTNVEDLHASCLMLLSRKHGARIVVFELANACDDRKYEVRMIGKSKGVSVTSRDLPFSLTLKPLTVHFLFSVYHVKRPYGFFLKTSYSAYIRSSE</sequence>